<keyword evidence="3" id="KW-0808">Transferase</keyword>
<evidence type="ECO:0000313" key="4">
    <source>
        <dbReference type="Proteomes" id="UP000015530"/>
    </source>
</evidence>
<dbReference type="PROSITE" id="PS50146">
    <property type="entry name" value="DAGK"/>
    <property type="match status" value="1"/>
</dbReference>
<feature type="domain" description="DAGKc" evidence="2">
    <location>
        <begin position="141"/>
        <end position="280"/>
    </location>
</feature>
<feature type="region of interest" description="Disordered" evidence="1">
    <location>
        <begin position="1"/>
        <end position="28"/>
    </location>
</feature>
<evidence type="ECO:0000313" key="3">
    <source>
        <dbReference type="EMBL" id="EQB56405.1"/>
    </source>
</evidence>
<gene>
    <name evidence="3" type="ORF">CGLO_03573</name>
</gene>
<dbReference type="GO" id="GO:0046512">
    <property type="term" value="P:sphingosine biosynthetic process"/>
    <property type="evidence" value="ECO:0007669"/>
    <property type="project" value="TreeGrafter"/>
</dbReference>
<comment type="caution">
    <text evidence="3">The sequence shown here is derived from an EMBL/GenBank/DDBJ whole genome shotgun (WGS) entry which is preliminary data.</text>
</comment>
<dbReference type="Gene3D" id="3.40.50.10330">
    <property type="entry name" value="Probable inorganic polyphosphate/atp-NAD kinase, domain 1"/>
    <property type="match status" value="1"/>
</dbReference>
<dbReference type="SUPFAM" id="SSF111331">
    <property type="entry name" value="NAD kinase/diacylglycerol kinase-like"/>
    <property type="match status" value="1"/>
</dbReference>
<name>T0M6A3_COLGC</name>
<dbReference type="Pfam" id="PF00781">
    <property type="entry name" value="DAGK_cat"/>
    <property type="match status" value="1"/>
</dbReference>
<dbReference type="Proteomes" id="UP000015530">
    <property type="component" value="Unassembled WGS sequence"/>
</dbReference>
<reference evidence="4" key="1">
    <citation type="journal article" date="2013" name="Mol. Plant Microbe Interact.">
        <title>Global aspects of pacC regulation of pathogenicity genes in Colletotrichum gloeosporioides as revealed by transcriptome analysis.</title>
        <authorList>
            <person name="Alkan N."/>
            <person name="Meng X."/>
            <person name="Friedlander G."/>
            <person name="Reuveni E."/>
            <person name="Sukno S."/>
            <person name="Sherman A."/>
            <person name="Thon M."/>
            <person name="Fluhr R."/>
            <person name="Prusky D."/>
        </authorList>
    </citation>
    <scope>NUCLEOTIDE SEQUENCE [LARGE SCALE GENOMIC DNA]</scope>
    <source>
        <strain evidence="4">Cg-14</strain>
    </source>
</reference>
<dbReference type="GO" id="GO:0005737">
    <property type="term" value="C:cytoplasm"/>
    <property type="evidence" value="ECO:0007669"/>
    <property type="project" value="TreeGrafter"/>
</dbReference>
<keyword evidence="3" id="KW-0418">Kinase</keyword>
<dbReference type="eggNOG" id="KOG1116">
    <property type="taxonomic scope" value="Eukaryota"/>
</dbReference>
<dbReference type="Pfam" id="PF24321">
    <property type="entry name" value="DUF7493"/>
    <property type="match status" value="1"/>
</dbReference>
<dbReference type="GO" id="GO:0016020">
    <property type="term" value="C:membrane"/>
    <property type="evidence" value="ECO:0007669"/>
    <property type="project" value="TreeGrafter"/>
</dbReference>
<organism evidence="3 4">
    <name type="scientific">Colletotrichum gloeosporioides (strain Cg-14)</name>
    <name type="common">Anthracnose fungus</name>
    <name type="synonym">Glomerella cingulata</name>
    <dbReference type="NCBI Taxonomy" id="1237896"/>
    <lineage>
        <taxon>Eukaryota</taxon>
        <taxon>Fungi</taxon>
        <taxon>Dikarya</taxon>
        <taxon>Ascomycota</taxon>
        <taxon>Pezizomycotina</taxon>
        <taxon>Sordariomycetes</taxon>
        <taxon>Hypocreomycetidae</taxon>
        <taxon>Glomerellales</taxon>
        <taxon>Glomerellaceae</taxon>
        <taxon>Colletotrichum</taxon>
        <taxon>Colletotrichum gloeosporioides species complex</taxon>
    </lineage>
</organism>
<dbReference type="SMART" id="SM00046">
    <property type="entry name" value="DAGKc"/>
    <property type="match status" value="1"/>
</dbReference>
<feature type="compositionally biased region" description="Polar residues" evidence="1">
    <location>
        <begin position="1"/>
        <end position="22"/>
    </location>
</feature>
<dbReference type="InterPro" id="IPR055916">
    <property type="entry name" value="DUF7493"/>
</dbReference>
<dbReference type="EMBL" id="AMYD01000735">
    <property type="protein sequence ID" value="EQB56405.1"/>
    <property type="molecule type" value="Genomic_DNA"/>
</dbReference>
<dbReference type="Gene3D" id="2.60.200.40">
    <property type="match status" value="1"/>
</dbReference>
<dbReference type="InterPro" id="IPR001206">
    <property type="entry name" value="Diacylglycerol_kinase_cat_dom"/>
</dbReference>
<dbReference type="InterPro" id="IPR050187">
    <property type="entry name" value="Lipid_Phosphate_FormReg"/>
</dbReference>
<sequence length="579" mass="62485">MANNQSSPQTVPESISESSQSYGKPASRGGLPDVIKVDGVKSLVLDSENLVLNDPTAKKTSRTCSFASFGAPAAPPTSTIPLYNVLWVELAGQTLTIDYAKYVGKHRVQAAQWIFNVADADTPDVKTWADNLLTRAYGPAKRCKRAKVLVNPHAGPGGAQKKWDVDCEPLFKAARMPIDVVKTERQGQAVDIAQAIDVDAFDTIVTCSGDGLAHEVFNGLGSRPDAFHALQTIAVSHIPCGSGNAMSCNLYGTYRPSLAALAIIKGVETPFDLVSITQGDRRLLSFLSQALGVVAESDLGTEHLRWMGGARFTVGFLQRIFQKKCYPCDLAVKVEIEDKHGVKEHYRQKMSNASATNLGEGPNAAPVESGSSPDAHQGLPPLRYGTINDALPEGWESISSDTMGNFYCGNMAYMAADANFFAAACANDGLMDLVCVDGDVSVGSQLSMLLSVENGQFFDNPLVSYKKITAYRITPRNQKDGYISIDGEKVPFEPFQAEIHQGLGKVISKRGGYEAAGPTNWDKITIGAVAPIDVTARAVAWVAQAVRRQLHAFINGIVACLTFSSYFFKITFDGQQWLR</sequence>
<evidence type="ECO:0000259" key="2">
    <source>
        <dbReference type="PROSITE" id="PS50146"/>
    </source>
</evidence>
<dbReference type="GO" id="GO:0001727">
    <property type="term" value="F:lipid kinase activity"/>
    <property type="evidence" value="ECO:0007669"/>
    <property type="project" value="TreeGrafter"/>
</dbReference>
<evidence type="ECO:0000256" key="1">
    <source>
        <dbReference type="SAM" id="MobiDB-lite"/>
    </source>
</evidence>
<dbReference type="STRING" id="1237896.T0M6A3"/>
<protein>
    <submittedName>
        <fullName evidence="3">Diacylglycerol kinase catalytic domain-containing protein</fullName>
    </submittedName>
</protein>
<dbReference type="OMA" id="TIWTLYR"/>
<dbReference type="PANTHER" id="PTHR12358:SF31">
    <property type="entry name" value="ACYLGLYCEROL KINASE, MITOCHONDRIAL"/>
    <property type="match status" value="1"/>
</dbReference>
<dbReference type="GO" id="GO:0016773">
    <property type="term" value="F:phosphotransferase activity, alcohol group as acceptor"/>
    <property type="evidence" value="ECO:0007669"/>
    <property type="project" value="UniProtKB-ARBA"/>
</dbReference>
<dbReference type="OrthoDB" id="3853857at2759"/>
<proteinExistence type="predicted"/>
<dbReference type="PANTHER" id="PTHR12358">
    <property type="entry name" value="SPHINGOSINE KINASE"/>
    <property type="match status" value="1"/>
</dbReference>
<dbReference type="HOGENOM" id="CLU_013399_0_1_1"/>
<accession>T0M6A3</accession>
<feature type="region of interest" description="Disordered" evidence="1">
    <location>
        <begin position="352"/>
        <end position="379"/>
    </location>
</feature>
<dbReference type="AlphaFoldDB" id="T0M6A3"/>
<dbReference type="InterPro" id="IPR016064">
    <property type="entry name" value="NAD/diacylglycerol_kinase_sf"/>
</dbReference>
<dbReference type="InterPro" id="IPR017438">
    <property type="entry name" value="ATP-NAD_kinase_N"/>
</dbReference>